<dbReference type="GO" id="GO:0000012">
    <property type="term" value="P:single strand break repair"/>
    <property type="evidence" value="ECO:0007669"/>
    <property type="project" value="InterPro"/>
</dbReference>
<feature type="region of interest" description="Disordered" evidence="6">
    <location>
        <begin position="263"/>
        <end position="284"/>
    </location>
</feature>
<feature type="domain" description="BRCT" evidence="7">
    <location>
        <begin position="91"/>
        <end position="178"/>
    </location>
</feature>
<sequence length="509" mass="58567">MEKKAQEAREIKEKAEKTPKQNKKPDSTDSSKKKQGNMSPKPLDVSITTPSSSKMKDRVGKTSDNERKRKSKDVESRVHHKKAKKILKTKPFTRLLDDVVLVISGIQNPDRANLRTSALAMGAKYKPDWDTTSTHLICAFANTPKFNQVKGKGKIVTRKWVEDCYSQRKRLPWRRYALDKADAAKNESEDEICEEIKGNSPPQERADNDSEGDYNEGSDTEERIVRIQELQRLKEQKRENNLYISDTDDEGVLQNKNNKANSVYSADTDEEEKPEKQPPSASQNMNKLKSLFLNKKFYIDYTFSENVYNKLRKYIVAYNGKSVDDPTEDVDVILTSKENSGSLKEINSSAVCLNPDWVWDCHNCQNQCHFLICRLHGIGPYQEDWRPEGTPMKNARRYTDPRDGGCRPRCKTFHGSEHNRKTARFFGRERIAAAALFRSGFFRRRRYYGIFTNFSRGRSAFYLPLRETKFRVGTHGFANVIAEIRCHRDDCQTAQANVRFCHFSNAGAL</sequence>
<dbReference type="PROSITE" id="PS50172">
    <property type="entry name" value="BRCT"/>
    <property type="match status" value="2"/>
</dbReference>
<dbReference type="Gene3D" id="3.40.50.10190">
    <property type="entry name" value="BRCT domain"/>
    <property type="match status" value="2"/>
</dbReference>
<feature type="region of interest" description="Disordered" evidence="6">
    <location>
        <begin position="1"/>
        <end position="85"/>
    </location>
</feature>
<dbReference type="GO" id="GO:0005634">
    <property type="term" value="C:nucleus"/>
    <property type="evidence" value="ECO:0007669"/>
    <property type="project" value="UniProtKB-SubCell"/>
</dbReference>
<proteinExistence type="predicted"/>
<dbReference type="InterPro" id="IPR045080">
    <property type="entry name" value="BRCT_XRCC1_rpt1"/>
</dbReference>
<dbReference type="SMART" id="SM00292">
    <property type="entry name" value="BRCT"/>
    <property type="match status" value="2"/>
</dbReference>
<keyword evidence="4" id="KW-0234">DNA repair</keyword>
<feature type="region of interest" description="Disordered" evidence="6">
    <location>
        <begin position="187"/>
        <end position="221"/>
    </location>
</feature>
<dbReference type="Pfam" id="PF12738">
    <property type="entry name" value="PTCB-BRCT"/>
    <property type="match status" value="1"/>
</dbReference>
<keyword evidence="5" id="KW-0539">Nucleus</keyword>
<dbReference type="GO" id="GO:0003684">
    <property type="term" value="F:damaged DNA binding"/>
    <property type="evidence" value="ECO:0007669"/>
    <property type="project" value="InterPro"/>
</dbReference>
<evidence type="ECO:0000256" key="1">
    <source>
        <dbReference type="ARBA" id="ARBA00004123"/>
    </source>
</evidence>
<reference evidence="8" key="1">
    <citation type="journal article" date="2023" name="Insect Mol. Biol.">
        <title>Genome sequencing provides insights into the evolution of gene families encoding plant cell wall-degrading enzymes in longhorned beetles.</title>
        <authorList>
            <person name="Shin N.R."/>
            <person name="Okamura Y."/>
            <person name="Kirsch R."/>
            <person name="Pauchet Y."/>
        </authorList>
    </citation>
    <scope>NUCLEOTIDE SEQUENCE</scope>
    <source>
        <strain evidence="8">AMC_N1</strain>
    </source>
</reference>
<dbReference type="FunFam" id="3.40.50.10190:FF:000008">
    <property type="entry name" value="X-ray repair cross complementing 1"/>
    <property type="match status" value="1"/>
</dbReference>
<feature type="compositionally biased region" description="Acidic residues" evidence="6">
    <location>
        <begin position="209"/>
        <end position="219"/>
    </location>
</feature>
<name>A0AAV8Y3N6_9CUCU</name>
<accession>A0AAV8Y3N6</accession>
<dbReference type="CDD" id="cd17725">
    <property type="entry name" value="BRCT_XRCC1_rpt1"/>
    <property type="match status" value="1"/>
</dbReference>
<dbReference type="AlphaFoldDB" id="A0AAV8Y3N6"/>
<dbReference type="GO" id="GO:0006284">
    <property type="term" value="P:base-excision repair"/>
    <property type="evidence" value="ECO:0007669"/>
    <property type="project" value="InterPro"/>
</dbReference>
<feature type="domain" description="BRCT" evidence="7">
    <location>
        <begin position="287"/>
        <end position="361"/>
    </location>
</feature>
<evidence type="ECO:0000256" key="4">
    <source>
        <dbReference type="ARBA" id="ARBA00023204"/>
    </source>
</evidence>
<keyword evidence="9" id="KW-1185">Reference proteome</keyword>
<dbReference type="PANTHER" id="PTHR11370:SF5">
    <property type="entry name" value="DNA REPAIR PROTEIN XRCC1"/>
    <property type="match status" value="1"/>
</dbReference>
<evidence type="ECO:0000313" key="8">
    <source>
        <dbReference type="EMBL" id="KAJ8945094.1"/>
    </source>
</evidence>
<feature type="compositionally biased region" description="Basic and acidic residues" evidence="6">
    <location>
        <begin position="1"/>
        <end position="32"/>
    </location>
</feature>
<feature type="compositionally biased region" description="Basic and acidic residues" evidence="6">
    <location>
        <begin position="54"/>
        <end position="77"/>
    </location>
</feature>
<evidence type="ECO:0000259" key="7">
    <source>
        <dbReference type="PROSITE" id="PS50172"/>
    </source>
</evidence>
<evidence type="ECO:0000256" key="5">
    <source>
        <dbReference type="ARBA" id="ARBA00023242"/>
    </source>
</evidence>
<protein>
    <recommendedName>
        <fullName evidence="7">BRCT domain-containing protein</fullName>
    </recommendedName>
</protein>
<evidence type="ECO:0000313" key="9">
    <source>
        <dbReference type="Proteomes" id="UP001162162"/>
    </source>
</evidence>
<dbReference type="GO" id="GO:0006303">
    <property type="term" value="P:double-strand break repair via nonhomologous end joining"/>
    <property type="evidence" value="ECO:0007669"/>
    <property type="project" value="InterPro"/>
</dbReference>
<evidence type="ECO:0000256" key="6">
    <source>
        <dbReference type="SAM" id="MobiDB-lite"/>
    </source>
</evidence>
<comment type="caution">
    <text evidence="8">The sequence shown here is derived from an EMBL/GenBank/DDBJ whole genome shotgun (WGS) entry which is preliminary data.</text>
</comment>
<dbReference type="EMBL" id="JAPWTK010000228">
    <property type="protein sequence ID" value="KAJ8945094.1"/>
    <property type="molecule type" value="Genomic_DNA"/>
</dbReference>
<dbReference type="PANTHER" id="PTHR11370">
    <property type="entry name" value="DNA-REPAIR PROTEIN XRCC1"/>
    <property type="match status" value="1"/>
</dbReference>
<gene>
    <name evidence="8" type="ORF">NQ318_005274</name>
</gene>
<dbReference type="SUPFAM" id="SSF52113">
    <property type="entry name" value="BRCT domain"/>
    <property type="match status" value="2"/>
</dbReference>
<comment type="subcellular location">
    <subcellularLocation>
        <location evidence="1">Nucleus</location>
    </subcellularLocation>
</comment>
<dbReference type="InterPro" id="IPR036420">
    <property type="entry name" value="BRCT_dom_sf"/>
</dbReference>
<evidence type="ECO:0000256" key="2">
    <source>
        <dbReference type="ARBA" id="ARBA00022737"/>
    </source>
</evidence>
<dbReference type="Proteomes" id="UP001162162">
    <property type="component" value="Unassembled WGS sequence"/>
</dbReference>
<dbReference type="InterPro" id="IPR001357">
    <property type="entry name" value="BRCT_dom"/>
</dbReference>
<organism evidence="8 9">
    <name type="scientific">Aromia moschata</name>
    <dbReference type="NCBI Taxonomy" id="1265417"/>
    <lineage>
        <taxon>Eukaryota</taxon>
        <taxon>Metazoa</taxon>
        <taxon>Ecdysozoa</taxon>
        <taxon>Arthropoda</taxon>
        <taxon>Hexapoda</taxon>
        <taxon>Insecta</taxon>
        <taxon>Pterygota</taxon>
        <taxon>Neoptera</taxon>
        <taxon>Endopterygota</taxon>
        <taxon>Coleoptera</taxon>
        <taxon>Polyphaga</taxon>
        <taxon>Cucujiformia</taxon>
        <taxon>Chrysomeloidea</taxon>
        <taxon>Cerambycidae</taxon>
        <taxon>Cerambycinae</taxon>
        <taxon>Callichromatini</taxon>
        <taxon>Aromia</taxon>
    </lineage>
</organism>
<keyword evidence="2" id="KW-0677">Repeat</keyword>
<evidence type="ECO:0000256" key="3">
    <source>
        <dbReference type="ARBA" id="ARBA00022763"/>
    </source>
</evidence>
<dbReference type="InterPro" id="IPR031916">
    <property type="entry name" value="LIG3_BRCT"/>
</dbReference>
<dbReference type="Pfam" id="PF16759">
    <property type="entry name" value="LIG3_BRCT"/>
    <property type="match status" value="1"/>
</dbReference>
<keyword evidence="3" id="KW-0227">DNA damage</keyword>